<keyword evidence="3" id="KW-1185">Reference proteome</keyword>
<accession>A0A2A2M615</accession>
<dbReference type="AlphaFoldDB" id="A0A2A2M615"/>
<feature type="compositionally biased region" description="Basic and acidic residues" evidence="1">
    <location>
        <begin position="22"/>
        <end position="35"/>
    </location>
</feature>
<proteinExistence type="predicted"/>
<evidence type="ECO:0000256" key="1">
    <source>
        <dbReference type="SAM" id="MobiDB-lite"/>
    </source>
</evidence>
<sequence>MCRAFSFTLLEESRPDSPCQAARREDGRSGGHLGDEADCEYQQGQAHKRQQAGQHQHQHGDSPQLPALQLRLVGPACAR</sequence>
<gene>
    <name evidence="2" type="ORF">WR25_10671</name>
</gene>
<feature type="region of interest" description="Disordered" evidence="1">
    <location>
        <begin position="1"/>
        <end position="79"/>
    </location>
</feature>
<comment type="caution">
    <text evidence="2">The sequence shown here is derived from an EMBL/GenBank/DDBJ whole genome shotgun (WGS) entry which is preliminary data.</text>
</comment>
<evidence type="ECO:0000313" key="2">
    <source>
        <dbReference type="EMBL" id="PAV93869.1"/>
    </source>
</evidence>
<reference evidence="2 3" key="1">
    <citation type="journal article" date="2017" name="Curr. Biol.">
        <title>Genome architecture and evolution of a unichromosomal asexual nematode.</title>
        <authorList>
            <person name="Fradin H."/>
            <person name="Zegar C."/>
            <person name="Gutwein M."/>
            <person name="Lucas J."/>
            <person name="Kovtun M."/>
            <person name="Corcoran D."/>
            <person name="Baugh L.R."/>
            <person name="Kiontke K."/>
            <person name="Gunsalus K."/>
            <person name="Fitch D.H."/>
            <person name="Piano F."/>
        </authorList>
    </citation>
    <scope>NUCLEOTIDE SEQUENCE [LARGE SCALE GENOMIC DNA]</scope>
    <source>
        <strain evidence="2">PF1309</strain>
    </source>
</reference>
<dbReference type="Proteomes" id="UP000218231">
    <property type="component" value="Unassembled WGS sequence"/>
</dbReference>
<dbReference type="EMBL" id="LIAE01003434">
    <property type="protein sequence ID" value="PAV93869.1"/>
    <property type="molecule type" value="Genomic_DNA"/>
</dbReference>
<organism evidence="2 3">
    <name type="scientific">Diploscapter pachys</name>
    <dbReference type="NCBI Taxonomy" id="2018661"/>
    <lineage>
        <taxon>Eukaryota</taxon>
        <taxon>Metazoa</taxon>
        <taxon>Ecdysozoa</taxon>
        <taxon>Nematoda</taxon>
        <taxon>Chromadorea</taxon>
        <taxon>Rhabditida</taxon>
        <taxon>Rhabditina</taxon>
        <taxon>Rhabditomorpha</taxon>
        <taxon>Rhabditoidea</taxon>
        <taxon>Rhabditidae</taxon>
        <taxon>Diploscapter</taxon>
    </lineage>
</organism>
<name>A0A2A2M615_9BILA</name>
<protein>
    <submittedName>
        <fullName evidence="2">Uncharacterized protein</fullName>
    </submittedName>
</protein>
<evidence type="ECO:0000313" key="3">
    <source>
        <dbReference type="Proteomes" id="UP000218231"/>
    </source>
</evidence>